<dbReference type="PANTHER" id="PTHR47723">
    <property type="entry name" value="OS05G0353850 PROTEIN"/>
    <property type="match status" value="1"/>
</dbReference>
<comment type="caution">
    <text evidence="2">The sequence shown here is derived from an EMBL/GenBank/DDBJ whole genome shotgun (WGS) entry which is preliminary data.</text>
</comment>
<dbReference type="EMBL" id="JAGFBR010000016">
    <property type="protein sequence ID" value="KAH0453117.1"/>
    <property type="molecule type" value="Genomic_DNA"/>
</dbReference>
<dbReference type="InterPro" id="IPR053151">
    <property type="entry name" value="RNase_H-like"/>
</dbReference>
<name>A0AAV7GA59_DENCH</name>
<keyword evidence="3" id="KW-1185">Reference proteome</keyword>
<dbReference type="GO" id="GO:0003676">
    <property type="term" value="F:nucleic acid binding"/>
    <property type="evidence" value="ECO:0007669"/>
    <property type="project" value="InterPro"/>
</dbReference>
<gene>
    <name evidence="2" type="ORF">IEQ34_017441</name>
</gene>
<evidence type="ECO:0000259" key="1">
    <source>
        <dbReference type="Pfam" id="PF13456"/>
    </source>
</evidence>
<reference evidence="2 3" key="1">
    <citation type="journal article" date="2021" name="Hortic Res">
        <title>Chromosome-scale assembly of the Dendrobium chrysotoxum genome enhances the understanding of orchid evolution.</title>
        <authorList>
            <person name="Zhang Y."/>
            <person name="Zhang G.Q."/>
            <person name="Zhang D."/>
            <person name="Liu X.D."/>
            <person name="Xu X.Y."/>
            <person name="Sun W.H."/>
            <person name="Yu X."/>
            <person name="Zhu X."/>
            <person name="Wang Z.W."/>
            <person name="Zhao X."/>
            <person name="Zhong W.Y."/>
            <person name="Chen H."/>
            <person name="Yin W.L."/>
            <person name="Huang T."/>
            <person name="Niu S.C."/>
            <person name="Liu Z.J."/>
        </authorList>
    </citation>
    <scope>NUCLEOTIDE SEQUENCE [LARGE SCALE GENOMIC DNA]</scope>
    <source>
        <strain evidence="2">Lindl</strain>
    </source>
</reference>
<dbReference type="PANTHER" id="PTHR47723:SF19">
    <property type="entry name" value="POLYNUCLEOTIDYL TRANSFERASE, RIBONUCLEASE H-LIKE SUPERFAMILY PROTEIN"/>
    <property type="match status" value="1"/>
</dbReference>
<dbReference type="Proteomes" id="UP000775213">
    <property type="component" value="Unassembled WGS sequence"/>
</dbReference>
<accession>A0AAV7GA59</accession>
<dbReference type="GO" id="GO:0004523">
    <property type="term" value="F:RNA-DNA hybrid ribonuclease activity"/>
    <property type="evidence" value="ECO:0007669"/>
    <property type="project" value="InterPro"/>
</dbReference>
<proteinExistence type="predicted"/>
<sequence length="193" mass="21864">MQKLCDAKIESIIWHWDIEMIGTLELIFTRLQCCSVDFKYSGISRNICNHGDPELSLSYIASNAISFASIASSNLFVDHCYVNQPNQLSFYWQPPPPGWIKVNLDASLIKSNNGGIGGVFRDWKGRFLLAFGVNCIHWDNGLLELWAFRSLKKIILEWMLDAKGIIIEGDNRNIISHLQNSASKTGEDVNRDD</sequence>
<evidence type="ECO:0000313" key="2">
    <source>
        <dbReference type="EMBL" id="KAH0453117.1"/>
    </source>
</evidence>
<protein>
    <recommendedName>
        <fullName evidence="1">RNase H type-1 domain-containing protein</fullName>
    </recommendedName>
</protein>
<dbReference type="InterPro" id="IPR002156">
    <property type="entry name" value="RNaseH_domain"/>
</dbReference>
<dbReference type="Pfam" id="PF13456">
    <property type="entry name" value="RVT_3"/>
    <property type="match status" value="1"/>
</dbReference>
<dbReference type="AlphaFoldDB" id="A0AAV7GA59"/>
<organism evidence="2 3">
    <name type="scientific">Dendrobium chrysotoxum</name>
    <name type="common">Orchid</name>
    <dbReference type="NCBI Taxonomy" id="161865"/>
    <lineage>
        <taxon>Eukaryota</taxon>
        <taxon>Viridiplantae</taxon>
        <taxon>Streptophyta</taxon>
        <taxon>Embryophyta</taxon>
        <taxon>Tracheophyta</taxon>
        <taxon>Spermatophyta</taxon>
        <taxon>Magnoliopsida</taxon>
        <taxon>Liliopsida</taxon>
        <taxon>Asparagales</taxon>
        <taxon>Orchidaceae</taxon>
        <taxon>Epidendroideae</taxon>
        <taxon>Malaxideae</taxon>
        <taxon>Dendrobiinae</taxon>
        <taxon>Dendrobium</taxon>
    </lineage>
</organism>
<feature type="domain" description="RNase H type-1" evidence="1">
    <location>
        <begin position="109"/>
        <end position="184"/>
    </location>
</feature>
<evidence type="ECO:0000313" key="3">
    <source>
        <dbReference type="Proteomes" id="UP000775213"/>
    </source>
</evidence>